<dbReference type="EMBL" id="VIKR01000002">
    <property type="protein sequence ID" value="TQV75440.1"/>
    <property type="molecule type" value="Genomic_DNA"/>
</dbReference>
<reference evidence="3 4" key="1">
    <citation type="submission" date="2019-06" db="EMBL/GenBank/DDBJ databases">
        <title>Draft genome of Aliikangiella marina GYP-15.</title>
        <authorList>
            <person name="Wang G."/>
        </authorList>
    </citation>
    <scope>NUCLEOTIDE SEQUENCE [LARGE SCALE GENOMIC DNA]</scope>
    <source>
        <strain evidence="3 4">GYP-15</strain>
    </source>
</reference>
<dbReference type="AlphaFoldDB" id="A0A545TE07"/>
<dbReference type="RefSeq" id="WP_142942054.1">
    <property type="nucleotide sequence ID" value="NZ_VIKR01000002.1"/>
</dbReference>
<feature type="signal peptide" evidence="2">
    <location>
        <begin position="1"/>
        <end position="28"/>
    </location>
</feature>
<evidence type="ECO:0000256" key="1">
    <source>
        <dbReference type="SAM" id="Coils"/>
    </source>
</evidence>
<dbReference type="PIRSF" id="PIRSF028069">
    <property type="entry name" value="UCP028069"/>
    <property type="match status" value="1"/>
</dbReference>
<keyword evidence="4" id="KW-1185">Reference proteome</keyword>
<comment type="caution">
    <text evidence="3">The sequence shown here is derived from an EMBL/GenBank/DDBJ whole genome shotgun (WGS) entry which is preliminary data.</text>
</comment>
<dbReference type="Proteomes" id="UP000317839">
    <property type="component" value="Unassembled WGS sequence"/>
</dbReference>
<accession>A0A545TE07</accession>
<feature type="chain" id="PRO_5021770375" evidence="2">
    <location>
        <begin position="29"/>
        <end position="261"/>
    </location>
</feature>
<evidence type="ECO:0000256" key="2">
    <source>
        <dbReference type="SAM" id="SignalP"/>
    </source>
</evidence>
<name>A0A545TE07_9GAMM</name>
<protein>
    <submittedName>
        <fullName evidence="3">DUF3450 domain-containing protein</fullName>
    </submittedName>
</protein>
<sequence>MLNRNKTTKLKAMLVGMTAVLTAFTANATQKLDESIRIETQIATASTQSQQKIDRFAEQTMGMAADYKSTLRVIESLKIYNNQLEQLIASQEKEMQSIQQEIDTIDETERGVVPLMNEMIASLERFIELDLPFKKQDRLDRVNRLKNNMLRADVPTAEKYRTILAAYEDEIKYGDSFESYTGDITSGQGDQQVEFLRFGRVLLVYLTLDGSQAGFWNTDTNRWEELGSEYIRSIEQGIKMANKQASNNLIKLPVPAAKGAQ</sequence>
<evidence type="ECO:0000313" key="4">
    <source>
        <dbReference type="Proteomes" id="UP000317839"/>
    </source>
</evidence>
<keyword evidence="1" id="KW-0175">Coiled coil</keyword>
<organism evidence="3 4">
    <name type="scientific">Aliikangiella marina</name>
    <dbReference type="NCBI Taxonomy" id="1712262"/>
    <lineage>
        <taxon>Bacteria</taxon>
        <taxon>Pseudomonadati</taxon>
        <taxon>Pseudomonadota</taxon>
        <taxon>Gammaproteobacteria</taxon>
        <taxon>Oceanospirillales</taxon>
        <taxon>Pleioneaceae</taxon>
        <taxon>Aliikangiella</taxon>
    </lineage>
</organism>
<proteinExistence type="predicted"/>
<dbReference type="Pfam" id="PF11932">
    <property type="entry name" value="DUF3450"/>
    <property type="match status" value="1"/>
</dbReference>
<dbReference type="OrthoDB" id="5880116at2"/>
<keyword evidence="2" id="KW-0732">Signal</keyword>
<gene>
    <name evidence="3" type="ORF">FLL45_10995</name>
</gene>
<feature type="coiled-coil region" evidence="1">
    <location>
        <begin position="74"/>
        <end position="108"/>
    </location>
</feature>
<evidence type="ECO:0000313" key="3">
    <source>
        <dbReference type="EMBL" id="TQV75440.1"/>
    </source>
</evidence>
<dbReference type="InterPro" id="IPR016866">
    <property type="entry name" value="UCP028069"/>
</dbReference>